<feature type="region of interest" description="Disordered" evidence="1">
    <location>
        <begin position="1"/>
        <end position="31"/>
    </location>
</feature>
<evidence type="ECO:0000313" key="3">
    <source>
        <dbReference type="Proteomes" id="UP000030645"/>
    </source>
</evidence>
<reference evidence="3" key="1">
    <citation type="submission" date="2013-01" db="EMBL/GenBank/DDBJ databases">
        <title>Draft Genome Sequence of a Mulberry Tree, Morus notabilis C.K. Schneid.</title>
        <authorList>
            <person name="He N."/>
            <person name="Zhao S."/>
        </authorList>
    </citation>
    <scope>NUCLEOTIDE SEQUENCE</scope>
</reference>
<proteinExistence type="predicted"/>
<dbReference type="Proteomes" id="UP000030645">
    <property type="component" value="Unassembled WGS sequence"/>
</dbReference>
<sequence length="80" mass="8257">MPRGPHGGERRSLAADAVGSERESTSEPPPWGVRNIVAIAAGSDAVGGERESMNEPSPRGVGNIVAVASYRKKSLACGEI</sequence>
<protein>
    <submittedName>
        <fullName evidence="2">Uncharacterized protein</fullName>
    </submittedName>
</protein>
<organism evidence="2 3">
    <name type="scientific">Morus notabilis</name>
    <dbReference type="NCBI Taxonomy" id="981085"/>
    <lineage>
        <taxon>Eukaryota</taxon>
        <taxon>Viridiplantae</taxon>
        <taxon>Streptophyta</taxon>
        <taxon>Embryophyta</taxon>
        <taxon>Tracheophyta</taxon>
        <taxon>Spermatophyta</taxon>
        <taxon>Magnoliopsida</taxon>
        <taxon>eudicotyledons</taxon>
        <taxon>Gunneridae</taxon>
        <taxon>Pentapetalae</taxon>
        <taxon>rosids</taxon>
        <taxon>fabids</taxon>
        <taxon>Rosales</taxon>
        <taxon>Moraceae</taxon>
        <taxon>Moreae</taxon>
        <taxon>Morus</taxon>
    </lineage>
</organism>
<gene>
    <name evidence="2" type="ORF">L484_015225</name>
</gene>
<dbReference type="AlphaFoldDB" id="W9S595"/>
<evidence type="ECO:0000313" key="2">
    <source>
        <dbReference type="EMBL" id="EXC11005.1"/>
    </source>
</evidence>
<feature type="compositionally biased region" description="Basic and acidic residues" evidence="1">
    <location>
        <begin position="1"/>
        <end position="25"/>
    </location>
</feature>
<dbReference type="EMBL" id="KE345665">
    <property type="protein sequence ID" value="EXC11005.1"/>
    <property type="molecule type" value="Genomic_DNA"/>
</dbReference>
<keyword evidence="3" id="KW-1185">Reference proteome</keyword>
<name>W9S595_9ROSA</name>
<evidence type="ECO:0000256" key="1">
    <source>
        <dbReference type="SAM" id="MobiDB-lite"/>
    </source>
</evidence>
<accession>W9S595</accession>